<dbReference type="Gene3D" id="1.25.40.10">
    <property type="entry name" value="Tetratricopeptide repeat domain"/>
    <property type="match status" value="3"/>
</dbReference>
<dbReference type="InterPro" id="IPR019734">
    <property type="entry name" value="TPR_rpt"/>
</dbReference>
<sequence length="573" mass="64126">MAKNKKTKRRIKKPAPRQVIHHLPPARHQQVRNAISASNSLITQGKYGDALALCKQLVEIEPQNAEIALTMATAYEHAGDIALGEQAYQKAFKLAPNFPPAMVNYALMYHRAGMLEKALSGFQAALALEADFIPALDGVSRTLFDLRRYQLAVPAFEKLARLRGTSVDLMELARVQELAGNVKAALATCQRSLPLKHDNASIEILAGMFSLSHGNKTTATKHFEKAIQKNQDAGFAYFHLAKTDGNLARLPEIDAAIARTTEKSVANVQAPLRFAKGYLLEKSGNYELAFQSFKRANELVSSVKPNDNEQRQHLFAQAQSTFTREFIADLHQNKTDQSKRPVFVTGLPRSGTTLVEQIIAGHKDAFGLGEVELIPLLLPAMADTDPQSFLSAAKTYRTMYPPELAGSKRMVDKSISSLLHLGTIVSMFPNAKIICCERHPMDVAWSAFKQYFNDGALAYTYSFERLAEHQKLYAKAAEHWQNIFPESILKVRYEDLVTSPEHSAKQLISHVNLDWQDSCLNFHKNQTPVRTASYDQVRQPVYTSSIGSWKPYEAWLEPLKSLLNTEIINYNRN</sequence>
<dbReference type="SMART" id="SM00028">
    <property type="entry name" value="TPR"/>
    <property type="match status" value="6"/>
</dbReference>
<dbReference type="SUPFAM" id="SSF48452">
    <property type="entry name" value="TPR-like"/>
    <property type="match status" value="1"/>
</dbReference>
<dbReference type="EMBL" id="UOFP01000251">
    <property type="protein sequence ID" value="VAW89051.1"/>
    <property type="molecule type" value="Genomic_DNA"/>
</dbReference>
<protein>
    <submittedName>
        <fullName evidence="2">Uncharacterized protein</fullName>
    </submittedName>
</protein>
<reference evidence="2" key="1">
    <citation type="submission" date="2018-06" db="EMBL/GenBank/DDBJ databases">
        <authorList>
            <person name="Zhirakovskaya E."/>
        </authorList>
    </citation>
    <scope>NUCLEOTIDE SEQUENCE</scope>
</reference>
<proteinExistence type="predicted"/>
<dbReference type="Pfam" id="PF14559">
    <property type="entry name" value="TPR_19"/>
    <property type="match status" value="1"/>
</dbReference>
<gene>
    <name evidence="2" type="ORF">MNBD_GAMMA18-1496</name>
</gene>
<dbReference type="PROSITE" id="PS50005">
    <property type="entry name" value="TPR"/>
    <property type="match status" value="2"/>
</dbReference>
<dbReference type="PANTHER" id="PTHR12788:SF10">
    <property type="entry name" value="PROTEIN-TYROSINE SULFOTRANSFERASE"/>
    <property type="match status" value="1"/>
</dbReference>
<name>A0A3B0ZBW6_9ZZZZ</name>
<dbReference type="InterPro" id="IPR026634">
    <property type="entry name" value="TPST-like"/>
</dbReference>
<dbReference type="Gene3D" id="3.40.50.300">
    <property type="entry name" value="P-loop containing nucleotide triphosphate hydrolases"/>
    <property type="match status" value="1"/>
</dbReference>
<dbReference type="InterPro" id="IPR011990">
    <property type="entry name" value="TPR-like_helical_dom_sf"/>
</dbReference>
<dbReference type="SUPFAM" id="SSF52540">
    <property type="entry name" value="P-loop containing nucleoside triphosphate hydrolases"/>
    <property type="match status" value="1"/>
</dbReference>
<evidence type="ECO:0000313" key="2">
    <source>
        <dbReference type="EMBL" id="VAW89051.1"/>
    </source>
</evidence>
<dbReference type="Pfam" id="PF13469">
    <property type="entry name" value="Sulfotransfer_3"/>
    <property type="match status" value="1"/>
</dbReference>
<dbReference type="Pfam" id="PF13432">
    <property type="entry name" value="TPR_16"/>
    <property type="match status" value="1"/>
</dbReference>
<keyword evidence="1" id="KW-0808">Transferase</keyword>
<dbReference type="GO" id="GO:0008476">
    <property type="term" value="F:protein-tyrosine sulfotransferase activity"/>
    <property type="evidence" value="ECO:0007669"/>
    <property type="project" value="InterPro"/>
</dbReference>
<dbReference type="InterPro" id="IPR027417">
    <property type="entry name" value="P-loop_NTPase"/>
</dbReference>
<dbReference type="PANTHER" id="PTHR12788">
    <property type="entry name" value="PROTEIN-TYROSINE SULFOTRANSFERASE 2"/>
    <property type="match status" value="1"/>
</dbReference>
<dbReference type="AlphaFoldDB" id="A0A3B0ZBW6"/>
<dbReference type="GO" id="GO:0005794">
    <property type="term" value="C:Golgi apparatus"/>
    <property type="evidence" value="ECO:0007669"/>
    <property type="project" value="UniProtKB-ARBA"/>
</dbReference>
<accession>A0A3B0ZBW6</accession>
<dbReference type="Pfam" id="PF13181">
    <property type="entry name" value="TPR_8"/>
    <property type="match status" value="1"/>
</dbReference>
<organism evidence="2">
    <name type="scientific">hydrothermal vent metagenome</name>
    <dbReference type="NCBI Taxonomy" id="652676"/>
    <lineage>
        <taxon>unclassified sequences</taxon>
        <taxon>metagenomes</taxon>
        <taxon>ecological metagenomes</taxon>
    </lineage>
</organism>
<evidence type="ECO:0000256" key="1">
    <source>
        <dbReference type="ARBA" id="ARBA00022679"/>
    </source>
</evidence>